<evidence type="ECO:0000313" key="2">
    <source>
        <dbReference type="Proteomes" id="UP001620626"/>
    </source>
</evidence>
<proteinExistence type="predicted"/>
<evidence type="ECO:0000313" key="1">
    <source>
        <dbReference type="EMBL" id="KAL3081213.1"/>
    </source>
</evidence>
<organism evidence="1 2">
    <name type="scientific">Heterodera trifolii</name>
    <dbReference type="NCBI Taxonomy" id="157864"/>
    <lineage>
        <taxon>Eukaryota</taxon>
        <taxon>Metazoa</taxon>
        <taxon>Ecdysozoa</taxon>
        <taxon>Nematoda</taxon>
        <taxon>Chromadorea</taxon>
        <taxon>Rhabditida</taxon>
        <taxon>Tylenchina</taxon>
        <taxon>Tylenchomorpha</taxon>
        <taxon>Tylenchoidea</taxon>
        <taxon>Heteroderidae</taxon>
        <taxon>Heteroderinae</taxon>
        <taxon>Heterodera</taxon>
    </lineage>
</organism>
<dbReference type="AlphaFoldDB" id="A0ABD2J4Y5"/>
<accession>A0ABD2J4Y5</accession>
<gene>
    <name evidence="1" type="ORF">niasHT_039488</name>
</gene>
<sequence>MRRTFGKRRNILAKCQFETNRAVGQLLARRGHSLRSLGYSEVYLLSQEDALEVFADYPEQRQMLMHHATQLLMERGEVGGAELVEPGPLDPLELCGTENSAELLSIARQHSLRLGRHAGRTL</sequence>
<comment type="caution">
    <text evidence="1">The sequence shown here is derived from an EMBL/GenBank/DDBJ whole genome shotgun (WGS) entry which is preliminary data.</text>
</comment>
<protein>
    <submittedName>
        <fullName evidence="1">Uncharacterized protein</fullName>
    </submittedName>
</protein>
<dbReference type="Proteomes" id="UP001620626">
    <property type="component" value="Unassembled WGS sequence"/>
</dbReference>
<reference evidence="1 2" key="1">
    <citation type="submission" date="2024-10" db="EMBL/GenBank/DDBJ databases">
        <authorList>
            <person name="Kim D."/>
        </authorList>
    </citation>
    <scope>NUCLEOTIDE SEQUENCE [LARGE SCALE GENOMIC DNA]</scope>
    <source>
        <strain evidence="1">BH-2024</strain>
    </source>
</reference>
<dbReference type="EMBL" id="JBICBT010001138">
    <property type="protein sequence ID" value="KAL3081213.1"/>
    <property type="molecule type" value="Genomic_DNA"/>
</dbReference>
<keyword evidence="2" id="KW-1185">Reference proteome</keyword>
<name>A0ABD2J4Y5_9BILA</name>